<gene>
    <name evidence="5" type="ORF">ACFSF0_14160</name>
</gene>
<sequence length="559" mass="61969">MQKTFTYPKFTYERPPEIAEGRPGHYPVIVIGAGPVGLTTAIDLAQQGQDVLLLDDDDTVSIGSRGVCYAKRTLEVLDRIGCDNRFVDKGVSWDVGRTFFGEGEVFNFNLRPQDRHLRPGMINLQQYYLEEFLVQRSDELPQLHKRFKSKVTAVAPGAERVTLQVETPDGPYTLTTDWLVVADGARSPVRTMLGLDIDGKVFMDRFLIADVVMKADFPAERWFWFDPPFHPNQSVLLHKQADNVWRIDFQLGWQADPVEEKKPENVIPRIKAMLAAQGGSEREFELEWVSVYTFQCRRMNRFTHGRVLFVGDAAHQVSPFGARGANSGIQDADNLSWKLKLVMAGQAPATLLDSYHEERSYAADENLLNSTRSTDFITPKSATSKTFRNAVLSLAGKYPFARALVNSGRLSVPSWLADSRLNTPDSDGFAGDMIPGAPLLDAPVQVAGQPTWLLHQLGNRFQLLYYTDDASQIDAATLDGLAALNRLPIGIEAVVVAPRGQAGAGLKTLTDAEGCVRERYDLAPGSTYLLRPDQHVAARWRGFDAARAQAALARATCNA</sequence>
<name>A0ABW4KV56_9BURK</name>
<dbReference type="SUPFAM" id="SSF51905">
    <property type="entry name" value="FAD/NAD(P)-binding domain"/>
    <property type="match status" value="1"/>
</dbReference>
<reference evidence="6" key="1">
    <citation type="journal article" date="2019" name="Int. J. Syst. Evol. Microbiol.">
        <title>The Global Catalogue of Microorganisms (GCM) 10K type strain sequencing project: providing services to taxonomists for standard genome sequencing and annotation.</title>
        <authorList>
            <consortium name="The Broad Institute Genomics Platform"/>
            <consortium name="The Broad Institute Genome Sequencing Center for Infectious Disease"/>
            <person name="Wu L."/>
            <person name="Ma J."/>
        </authorList>
    </citation>
    <scope>NUCLEOTIDE SEQUENCE [LARGE SCALE GENOMIC DNA]</scope>
    <source>
        <strain evidence="6">LMG 29247</strain>
    </source>
</reference>
<keyword evidence="3" id="KW-0274">FAD</keyword>
<dbReference type="InterPro" id="IPR036188">
    <property type="entry name" value="FAD/NAD-bd_sf"/>
</dbReference>
<evidence type="ECO:0000256" key="2">
    <source>
        <dbReference type="ARBA" id="ARBA00022630"/>
    </source>
</evidence>
<keyword evidence="6" id="KW-1185">Reference proteome</keyword>
<feature type="domain" description="FAD-binding" evidence="4">
    <location>
        <begin position="26"/>
        <end position="366"/>
    </location>
</feature>
<dbReference type="NCBIfam" id="NF006002">
    <property type="entry name" value="PRK08132.1"/>
    <property type="match status" value="1"/>
</dbReference>
<dbReference type="PANTHER" id="PTHR43004">
    <property type="entry name" value="TRK SYSTEM POTASSIUM UPTAKE PROTEIN"/>
    <property type="match status" value="1"/>
</dbReference>
<comment type="cofactor">
    <cofactor evidence="1">
        <name>FAD</name>
        <dbReference type="ChEBI" id="CHEBI:57692"/>
    </cofactor>
</comment>
<accession>A0ABW4KV56</accession>
<dbReference type="InterPro" id="IPR002938">
    <property type="entry name" value="FAD-bd"/>
</dbReference>
<dbReference type="RefSeq" id="WP_147914293.1">
    <property type="nucleotide sequence ID" value="NZ_JBHUEJ010000033.1"/>
</dbReference>
<dbReference type="PANTHER" id="PTHR43004:SF19">
    <property type="entry name" value="BINDING MONOOXYGENASE, PUTATIVE (JCVI)-RELATED"/>
    <property type="match status" value="1"/>
</dbReference>
<dbReference type="Gene3D" id="3.40.30.120">
    <property type="match status" value="1"/>
</dbReference>
<dbReference type="Gene3D" id="3.30.70.2450">
    <property type="match status" value="1"/>
</dbReference>
<keyword evidence="2" id="KW-0285">Flavoprotein</keyword>
<protein>
    <submittedName>
        <fullName evidence="5">FAD-dependent oxidoreductase</fullName>
    </submittedName>
</protein>
<dbReference type="EMBL" id="JBHUEJ010000033">
    <property type="protein sequence ID" value="MFD1711757.1"/>
    <property type="molecule type" value="Genomic_DNA"/>
</dbReference>
<organism evidence="5 6">
    <name type="scientific">Ottowia flava</name>
    <dbReference type="NCBI Taxonomy" id="2675430"/>
    <lineage>
        <taxon>Bacteria</taxon>
        <taxon>Pseudomonadati</taxon>
        <taxon>Pseudomonadota</taxon>
        <taxon>Betaproteobacteria</taxon>
        <taxon>Burkholderiales</taxon>
        <taxon>Comamonadaceae</taxon>
        <taxon>Ottowia</taxon>
    </lineage>
</organism>
<dbReference type="Gene3D" id="3.50.50.60">
    <property type="entry name" value="FAD/NAD(P)-binding domain"/>
    <property type="match status" value="1"/>
</dbReference>
<evidence type="ECO:0000313" key="5">
    <source>
        <dbReference type="EMBL" id="MFD1711757.1"/>
    </source>
</evidence>
<evidence type="ECO:0000313" key="6">
    <source>
        <dbReference type="Proteomes" id="UP001597304"/>
    </source>
</evidence>
<evidence type="ECO:0000259" key="4">
    <source>
        <dbReference type="Pfam" id="PF01494"/>
    </source>
</evidence>
<comment type="caution">
    <text evidence="5">The sequence shown here is derived from an EMBL/GenBank/DDBJ whole genome shotgun (WGS) entry which is preliminary data.</text>
</comment>
<dbReference type="Proteomes" id="UP001597304">
    <property type="component" value="Unassembled WGS sequence"/>
</dbReference>
<evidence type="ECO:0000256" key="3">
    <source>
        <dbReference type="ARBA" id="ARBA00022827"/>
    </source>
</evidence>
<dbReference type="PRINTS" id="PR00420">
    <property type="entry name" value="RNGMNOXGNASE"/>
</dbReference>
<dbReference type="Pfam" id="PF01494">
    <property type="entry name" value="FAD_binding_3"/>
    <property type="match status" value="1"/>
</dbReference>
<proteinExistence type="predicted"/>
<evidence type="ECO:0000256" key="1">
    <source>
        <dbReference type="ARBA" id="ARBA00001974"/>
    </source>
</evidence>
<dbReference type="InterPro" id="IPR050641">
    <property type="entry name" value="RIFMO-like"/>
</dbReference>